<evidence type="ECO:0000313" key="10">
    <source>
        <dbReference type="Proteomes" id="UP000618591"/>
    </source>
</evidence>
<reference evidence="10" key="1">
    <citation type="journal article" date="2019" name="Int. J. Syst. Evol. Microbiol.">
        <title>The Global Catalogue of Microorganisms (GCM) 10K type strain sequencing project: providing services to taxonomists for standard genome sequencing and annotation.</title>
        <authorList>
            <consortium name="The Broad Institute Genomics Platform"/>
            <consortium name="The Broad Institute Genome Sequencing Center for Infectious Disease"/>
            <person name="Wu L."/>
            <person name="Ma J."/>
        </authorList>
    </citation>
    <scope>NUCLEOTIDE SEQUENCE [LARGE SCALE GENOMIC DNA]</scope>
    <source>
        <strain evidence="10">CGMCC 1.10106</strain>
    </source>
</reference>
<keyword evidence="5" id="KW-0067">ATP-binding</keyword>
<dbReference type="InterPro" id="IPR017932">
    <property type="entry name" value="GATase_2_dom"/>
</dbReference>
<comment type="pathway">
    <text evidence="1">Amino-acid biosynthesis; L-asparagine biosynthesis; L-asparagine from L-aspartate (L-Gln route): step 1/1.</text>
</comment>
<feature type="domain" description="Glutamine amidotransferase type-2" evidence="8">
    <location>
        <begin position="2"/>
        <end position="189"/>
    </location>
</feature>
<dbReference type="InterPro" id="IPR033738">
    <property type="entry name" value="AsnB_N"/>
</dbReference>
<evidence type="ECO:0000313" key="9">
    <source>
        <dbReference type="EMBL" id="GGA55897.1"/>
    </source>
</evidence>
<evidence type="ECO:0000256" key="4">
    <source>
        <dbReference type="ARBA" id="ARBA00022741"/>
    </source>
</evidence>
<dbReference type="PANTHER" id="PTHR43284:SF1">
    <property type="entry name" value="ASPARAGINE SYNTHETASE"/>
    <property type="match status" value="1"/>
</dbReference>
<dbReference type="SUPFAM" id="SSF56235">
    <property type="entry name" value="N-terminal nucleophile aminohydrolases (Ntn hydrolases)"/>
    <property type="match status" value="1"/>
</dbReference>
<evidence type="ECO:0000259" key="8">
    <source>
        <dbReference type="PROSITE" id="PS51278"/>
    </source>
</evidence>
<dbReference type="EC" id="6.3.5.4" evidence="3"/>
<evidence type="ECO:0000256" key="1">
    <source>
        <dbReference type="ARBA" id="ARBA00005187"/>
    </source>
</evidence>
<dbReference type="PIRSF" id="PIRSF001589">
    <property type="entry name" value="Asn_synthetase_glu-h"/>
    <property type="match status" value="1"/>
</dbReference>
<keyword evidence="10" id="KW-1185">Reference proteome</keyword>
<dbReference type="Gene3D" id="3.60.20.10">
    <property type="entry name" value="Glutamine Phosphoribosylpyrophosphate, subunit 1, domain 1"/>
    <property type="match status" value="1"/>
</dbReference>
<dbReference type="Pfam" id="PF00733">
    <property type="entry name" value="Asn_synthase"/>
    <property type="match status" value="1"/>
</dbReference>
<gene>
    <name evidence="9" type="ORF">GCM10011395_27900</name>
</gene>
<dbReference type="InterPro" id="IPR051786">
    <property type="entry name" value="ASN_synthetase/amidase"/>
</dbReference>
<name>A0ABQ1H3R9_9SPHN</name>
<evidence type="ECO:0000256" key="5">
    <source>
        <dbReference type="ARBA" id="ARBA00022840"/>
    </source>
</evidence>
<dbReference type="RefSeq" id="WP_188448526.1">
    <property type="nucleotide sequence ID" value="NZ_BMDW01000019.1"/>
</dbReference>
<comment type="caution">
    <text evidence="9">The sequence shown here is derived from an EMBL/GenBank/DDBJ whole genome shotgun (WGS) entry which is preliminary data.</text>
</comment>
<proteinExistence type="inferred from homology"/>
<dbReference type="EMBL" id="BMDW01000019">
    <property type="protein sequence ID" value="GGA55897.1"/>
    <property type="molecule type" value="Genomic_DNA"/>
</dbReference>
<dbReference type="InterPro" id="IPR014729">
    <property type="entry name" value="Rossmann-like_a/b/a_fold"/>
</dbReference>
<evidence type="ECO:0000256" key="2">
    <source>
        <dbReference type="ARBA" id="ARBA00005752"/>
    </source>
</evidence>
<protein>
    <recommendedName>
        <fullName evidence="3">asparagine synthase (glutamine-hydrolyzing)</fullName>
        <ecNumber evidence="3">6.3.5.4</ecNumber>
    </recommendedName>
</protein>
<evidence type="ECO:0000256" key="7">
    <source>
        <dbReference type="ARBA" id="ARBA00048741"/>
    </source>
</evidence>
<dbReference type="PROSITE" id="PS51278">
    <property type="entry name" value="GATASE_TYPE_2"/>
    <property type="match status" value="1"/>
</dbReference>
<keyword evidence="6" id="KW-0315">Glutamine amidotransferase</keyword>
<organism evidence="9 10">
    <name type="scientific">Sphingomonas psychrolutea</name>
    <dbReference type="NCBI Taxonomy" id="1259676"/>
    <lineage>
        <taxon>Bacteria</taxon>
        <taxon>Pseudomonadati</taxon>
        <taxon>Pseudomonadota</taxon>
        <taxon>Alphaproteobacteria</taxon>
        <taxon>Sphingomonadales</taxon>
        <taxon>Sphingomonadaceae</taxon>
        <taxon>Sphingomonas</taxon>
    </lineage>
</organism>
<sequence length="640" mass="69831">MSAIWGILRFDGAGVADRDIDRMGAAMAVRCGDGSATFLDGSVGLGHGLMRVTREDAFDQQPLYDRDAGLVLVADCRIDNREEIAVALDLDPATLATMPDSAIVLHAYRRWGDSCAAKLIGDFAFAVWDVARKRLLLARDHMGQRALHYHLGEGFFAFATDITALWAAPGVPRALDEVSLGAVVNFWGNAMEGRMLPAGIRSAGGGTTLAIGTGGTVDGRRYWEPHADPAHLGHDDAYYVANYRKILEEAVACRVRRLVDRPGLSLSGGFDSGSIAALAGPALPEGGKLVSVTSAMPERAEGWPYDPRPWVELCKRDMPHLDVHYIDFRDQDPLDGLEEFFAASGGLPVTPSAYADAEAFGVLKAVGARLIMDGEGGDYTLNDRGQMALANLAAQGRIPNLLHEMRAHRRVTGERWRSIVLRQTLFPLLPRSLRGFLIAARRGFRGNGPLVALKTSFTARLIAAGAIRGADRFPAGASERLRHRVITDSLFRQSAYATALEAMAASYGLALTRPFFDRRVVEFALAVPRHLDVRDGRNRYLACAALQDVLPGEFQDRPRANDGPIADPLSLDDGSLREAVALLETTRIAEFFDFARIRSLLDRAIDPDAGTKAAREQARRFSILSLVAARYTDWLDSRNR</sequence>
<comment type="similarity">
    <text evidence="2">Belongs to the asparagine synthetase family.</text>
</comment>
<dbReference type="InterPro" id="IPR001962">
    <property type="entry name" value="Asn_synthase"/>
</dbReference>
<dbReference type="InterPro" id="IPR006426">
    <property type="entry name" value="Asn_synth_AEB"/>
</dbReference>
<dbReference type="Pfam" id="PF13537">
    <property type="entry name" value="GATase_7"/>
    <property type="match status" value="1"/>
</dbReference>
<dbReference type="CDD" id="cd00712">
    <property type="entry name" value="AsnB"/>
    <property type="match status" value="1"/>
</dbReference>
<evidence type="ECO:0000256" key="3">
    <source>
        <dbReference type="ARBA" id="ARBA00012737"/>
    </source>
</evidence>
<dbReference type="InterPro" id="IPR029055">
    <property type="entry name" value="Ntn_hydrolases_N"/>
</dbReference>
<accession>A0ABQ1H3R9</accession>
<dbReference type="SUPFAM" id="SSF52402">
    <property type="entry name" value="Adenine nucleotide alpha hydrolases-like"/>
    <property type="match status" value="1"/>
</dbReference>
<keyword evidence="4" id="KW-0547">Nucleotide-binding</keyword>
<evidence type="ECO:0000256" key="6">
    <source>
        <dbReference type="ARBA" id="ARBA00022962"/>
    </source>
</evidence>
<dbReference type="Proteomes" id="UP000618591">
    <property type="component" value="Unassembled WGS sequence"/>
</dbReference>
<comment type="catalytic activity">
    <reaction evidence="7">
        <text>L-aspartate + L-glutamine + ATP + H2O = L-asparagine + L-glutamate + AMP + diphosphate + H(+)</text>
        <dbReference type="Rhea" id="RHEA:12228"/>
        <dbReference type="ChEBI" id="CHEBI:15377"/>
        <dbReference type="ChEBI" id="CHEBI:15378"/>
        <dbReference type="ChEBI" id="CHEBI:29985"/>
        <dbReference type="ChEBI" id="CHEBI:29991"/>
        <dbReference type="ChEBI" id="CHEBI:30616"/>
        <dbReference type="ChEBI" id="CHEBI:33019"/>
        <dbReference type="ChEBI" id="CHEBI:58048"/>
        <dbReference type="ChEBI" id="CHEBI:58359"/>
        <dbReference type="ChEBI" id="CHEBI:456215"/>
        <dbReference type="EC" id="6.3.5.4"/>
    </reaction>
</comment>
<dbReference type="PANTHER" id="PTHR43284">
    <property type="entry name" value="ASPARAGINE SYNTHETASE (GLUTAMINE-HYDROLYZING)"/>
    <property type="match status" value="1"/>
</dbReference>
<dbReference type="Gene3D" id="3.40.50.620">
    <property type="entry name" value="HUPs"/>
    <property type="match status" value="2"/>
</dbReference>